<evidence type="ECO:0000313" key="1">
    <source>
        <dbReference type="EMBL" id="KAK3734766.1"/>
    </source>
</evidence>
<sequence length="75" mass="8182">MDISTERAVVTLTSVEQVCLCDSYRQSCSGVNATILRVNFGQSSPPPRSAVSWENSAKQFSSSIESRRAEAMKPV</sequence>
<dbReference type="Proteomes" id="UP001283361">
    <property type="component" value="Unassembled WGS sequence"/>
</dbReference>
<accession>A0AAE0Y737</accession>
<comment type="caution">
    <text evidence="1">The sequence shown here is derived from an EMBL/GenBank/DDBJ whole genome shotgun (WGS) entry which is preliminary data.</text>
</comment>
<gene>
    <name evidence="1" type="ORF">RRG08_059943</name>
</gene>
<name>A0AAE0Y737_9GAST</name>
<dbReference type="EMBL" id="JAWDGP010006836">
    <property type="protein sequence ID" value="KAK3734766.1"/>
    <property type="molecule type" value="Genomic_DNA"/>
</dbReference>
<protein>
    <submittedName>
        <fullName evidence="1">Uncharacterized protein</fullName>
    </submittedName>
</protein>
<reference evidence="1" key="1">
    <citation type="journal article" date="2023" name="G3 (Bethesda)">
        <title>A reference genome for the long-term kleptoplast-retaining sea slug Elysia crispata morphotype clarki.</title>
        <authorList>
            <person name="Eastman K.E."/>
            <person name="Pendleton A.L."/>
            <person name="Shaikh M.A."/>
            <person name="Suttiyut T."/>
            <person name="Ogas R."/>
            <person name="Tomko P."/>
            <person name="Gavelis G."/>
            <person name="Widhalm J.R."/>
            <person name="Wisecaver J.H."/>
        </authorList>
    </citation>
    <scope>NUCLEOTIDE SEQUENCE</scope>
    <source>
        <strain evidence="1">ECLA1</strain>
    </source>
</reference>
<keyword evidence="2" id="KW-1185">Reference proteome</keyword>
<evidence type="ECO:0000313" key="2">
    <source>
        <dbReference type="Proteomes" id="UP001283361"/>
    </source>
</evidence>
<proteinExistence type="predicted"/>
<organism evidence="1 2">
    <name type="scientific">Elysia crispata</name>
    <name type="common">lettuce slug</name>
    <dbReference type="NCBI Taxonomy" id="231223"/>
    <lineage>
        <taxon>Eukaryota</taxon>
        <taxon>Metazoa</taxon>
        <taxon>Spiralia</taxon>
        <taxon>Lophotrochozoa</taxon>
        <taxon>Mollusca</taxon>
        <taxon>Gastropoda</taxon>
        <taxon>Heterobranchia</taxon>
        <taxon>Euthyneura</taxon>
        <taxon>Panpulmonata</taxon>
        <taxon>Sacoglossa</taxon>
        <taxon>Placobranchoidea</taxon>
        <taxon>Plakobranchidae</taxon>
        <taxon>Elysia</taxon>
    </lineage>
</organism>
<dbReference type="AlphaFoldDB" id="A0AAE0Y737"/>